<organism evidence="2 3">
    <name type="scientific">Micromonospora yangpuensis</name>
    <dbReference type="NCBI Taxonomy" id="683228"/>
    <lineage>
        <taxon>Bacteria</taxon>
        <taxon>Bacillati</taxon>
        <taxon>Actinomycetota</taxon>
        <taxon>Actinomycetes</taxon>
        <taxon>Micromonosporales</taxon>
        <taxon>Micromonosporaceae</taxon>
        <taxon>Micromonospora</taxon>
    </lineage>
</organism>
<evidence type="ECO:0000313" key="3">
    <source>
        <dbReference type="Proteomes" id="UP000198937"/>
    </source>
</evidence>
<name>A0A1C6U1R0_9ACTN</name>
<gene>
    <name evidence="2" type="ORF">GA0070617_0743</name>
</gene>
<keyword evidence="3" id="KW-1185">Reference proteome</keyword>
<evidence type="ECO:0000256" key="1">
    <source>
        <dbReference type="SAM" id="MobiDB-lite"/>
    </source>
</evidence>
<dbReference type="EMBL" id="FMIA01000002">
    <property type="protein sequence ID" value="SCL47992.1"/>
    <property type="molecule type" value="Genomic_DNA"/>
</dbReference>
<protein>
    <submittedName>
        <fullName evidence="2">Uncharacterized protein</fullName>
    </submittedName>
</protein>
<dbReference type="Proteomes" id="UP000198937">
    <property type="component" value="Unassembled WGS sequence"/>
</dbReference>
<sequence length="93" mass="10603">MARWKWFQRREEPVDVVGPATRYSRQDGQPRGRLVVKASHPVVDQPTAVYPQARPLLTRAGWWRSSRCVATTRRDGGTARRGDGATREETGER</sequence>
<dbReference type="AlphaFoldDB" id="A0A1C6U1R0"/>
<feature type="compositionally biased region" description="Basic and acidic residues" evidence="1">
    <location>
        <begin position="72"/>
        <end position="93"/>
    </location>
</feature>
<dbReference type="OrthoDB" id="9935956at2"/>
<feature type="region of interest" description="Disordered" evidence="1">
    <location>
        <begin position="69"/>
        <end position="93"/>
    </location>
</feature>
<reference evidence="2 3" key="1">
    <citation type="submission" date="2016-06" db="EMBL/GenBank/DDBJ databases">
        <authorList>
            <person name="Kjaerup R.B."/>
            <person name="Dalgaard T.S."/>
            <person name="Juul-Madsen H.R."/>
        </authorList>
    </citation>
    <scope>NUCLEOTIDE SEQUENCE [LARGE SCALE GENOMIC DNA]</scope>
    <source>
        <strain evidence="2 3">DSM 45577</strain>
    </source>
</reference>
<proteinExistence type="predicted"/>
<dbReference type="RefSeq" id="WP_091433915.1">
    <property type="nucleotide sequence ID" value="NZ_BMMJ01000006.1"/>
</dbReference>
<accession>A0A1C6U1R0</accession>
<evidence type="ECO:0000313" key="2">
    <source>
        <dbReference type="EMBL" id="SCL47992.1"/>
    </source>
</evidence>
<dbReference type="STRING" id="683228.GA0070617_0743"/>